<dbReference type="AlphaFoldDB" id="A0A7X6FQW6"/>
<dbReference type="Pfam" id="PF06776">
    <property type="entry name" value="IalB"/>
    <property type="match status" value="1"/>
</dbReference>
<proteinExistence type="predicted"/>
<dbReference type="EMBL" id="JAAXZB010000001">
    <property type="protein sequence ID" value="NKW10193.1"/>
    <property type="molecule type" value="Genomic_DNA"/>
</dbReference>
<organism evidence="2 3">
    <name type="scientific">Brucella tritici</name>
    <dbReference type="NCBI Taxonomy" id="94626"/>
    <lineage>
        <taxon>Bacteria</taxon>
        <taxon>Pseudomonadati</taxon>
        <taxon>Pseudomonadota</taxon>
        <taxon>Alphaproteobacteria</taxon>
        <taxon>Hyphomicrobiales</taxon>
        <taxon>Brucellaceae</taxon>
        <taxon>Brucella/Ochrobactrum group</taxon>
        <taxon>Brucella</taxon>
    </lineage>
</organism>
<dbReference type="Gene3D" id="2.60.40.1880">
    <property type="entry name" value="Invasion associated locus B (IalB) protein"/>
    <property type="match status" value="1"/>
</dbReference>
<evidence type="ECO:0000313" key="3">
    <source>
        <dbReference type="Proteomes" id="UP000558475"/>
    </source>
</evidence>
<dbReference type="InterPro" id="IPR038696">
    <property type="entry name" value="IalB_sf"/>
</dbReference>
<feature type="signal peptide" evidence="1">
    <location>
        <begin position="1"/>
        <end position="29"/>
    </location>
</feature>
<evidence type="ECO:0000313" key="2">
    <source>
        <dbReference type="EMBL" id="NKW10193.1"/>
    </source>
</evidence>
<gene>
    <name evidence="2" type="ORF">HGG76_14275</name>
</gene>
<sequence>MEVLGDEKNATTVALALAGLVASSLAASAKTSYLGEFRDWGVYQNTELAGNKCYALTVPINFHPTGVQHGDNFVIISKADGQYSPQLVMGYQLKANSSVNVMVDGARFPFFTEGNRAWAENVADEAKLMRAMRSGKTLNVQATSARGTQTRYTFSLMGLSASLQRVDGCR</sequence>
<accession>A0A7X6FQW6</accession>
<keyword evidence="1" id="KW-0732">Signal</keyword>
<protein>
    <submittedName>
        <fullName evidence="2">Uncharacterized protein</fullName>
    </submittedName>
</protein>
<name>A0A7X6FQW6_9HYPH</name>
<comment type="caution">
    <text evidence="2">The sequence shown here is derived from an EMBL/GenBank/DDBJ whole genome shotgun (WGS) entry which is preliminary data.</text>
</comment>
<dbReference type="InterPro" id="IPR010642">
    <property type="entry name" value="Invasion_prot_B"/>
</dbReference>
<evidence type="ECO:0000256" key="1">
    <source>
        <dbReference type="SAM" id="SignalP"/>
    </source>
</evidence>
<dbReference type="Proteomes" id="UP000558475">
    <property type="component" value="Unassembled WGS sequence"/>
</dbReference>
<feature type="chain" id="PRO_5031015634" evidence="1">
    <location>
        <begin position="30"/>
        <end position="170"/>
    </location>
</feature>
<reference evidence="2 3" key="1">
    <citation type="submission" date="2020-04" db="EMBL/GenBank/DDBJ databases">
        <title>Whole genome sequencing of clinical and environmental type strains of Ochrobactrum.</title>
        <authorList>
            <person name="Dharne M."/>
        </authorList>
    </citation>
    <scope>NUCLEOTIDE SEQUENCE [LARGE SCALE GENOMIC DNA]</scope>
    <source>
        <strain evidence="2 3">DSM 13340</strain>
    </source>
</reference>